<reference evidence="2 3" key="1">
    <citation type="journal article" date="2015" name="Nat. Commun.">
        <title>Outbred genome sequencing and CRISPR/Cas9 gene editing in butterflies.</title>
        <authorList>
            <person name="Li X."/>
            <person name="Fan D."/>
            <person name="Zhang W."/>
            <person name="Liu G."/>
            <person name="Zhang L."/>
            <person name="Zhao L."/>
            <person name="Fang X."/>
            <person name="Chen L."/>
            <person name="Dong Y."/>
            <person name="Chen Y."/>
            <person name="Ding Y."/>
            <person name="Zhao R."/>
            <person name="Feng M."/>
            <person name="Zhu Y."/>
            <person name="Feng Y."/>
            <person name="Jiang X."/>
            <person name="Zhu D."/>
            <person name="Xiang H."/>
            <person name="Feng X."/>
            <person name="Li S."/>
            <person name="Wang J."/>
            <person name="Zhang G."/>
            <person name="Kronforst M.R."/>
            <person name="Wang W."/>
        </authorList>
    </citation>
    <scope>NUCLEOTIDE SEQUENCE [LARGE SCALE GENOMIC DNA]</scope>
    <source>
        <strain evidence="2">Ya'a_city_454_Px</strain>
        <tissue evidence="2">Whole body</tissue>
    </source>
</reference>
<sequence length="157" mass="17382">MSQGGSRRPFPRGGQRCYPRYKDYWDYEQNYRFVARDSPLAYQFCCVVLFAPFIFVQQKCESGVGLPVRPARPLDCSPARLNACPPVVDVKKGRAPAQVPRPGFNAPVTTDRHCGGVRGGGGKGSIRSTRRDPNGGQGPELNEGQEFRKATSRARFC</sequence>
<feature type="region of interest" description="Disordered" evidence="1">
    <location>
        <begin position="95"/>
        <end position="157"/>
    </location>
</feature>
<evidence type="ECO:0000256" key="1">
    <source>
        <dbReference type="SAM" id="MobiDB-lite"/>
    </source>
</evidence>
<evidence type="ECO:0000313" key="3">
    <source>
        <dbReference type="Proteomes" id="UP000053268"/>
    </source>
</evidence>
<gene>
    <name evidence="2" type="ORF">RR46_01227</name>
</gene>
<accession>A0A0N0PA54</accession>
<dbReference type="AlphaFoldDB" id="A0A0N0PA54"/>
<dbReference type="Proteomes" id="UP000053268">
    <property type="component" value="Unassembled WGS sequence"/>
</dbReference>
<evidence type="ECO:0000313" key="2">
    <source>
        <dbReference type="EMBL" id="KPJ04738.1"/>
    </source>
</evidence>
<proteinExistence type="predicted"/>
<protein>
    <submittedName>
        <fullName evidence="2">Uncharacterized protein</fullName>
    </submittedName>
</protein>
<organism evidence="2 3">
    <name type="scientific">Papilio xuthus</name>
    <name type="common">Asian swallowtail butterfly</name>
    <dbReference type="NCBI Taxonomy" id="66420"/>
    <lineage>
        <taxon>Eukaryota</taxon>
        <taxon>Metazoa</taxon>
        <taxon>Ecdysozoa</taxon>
        <taxon>Arthropoda</taxon>
        <taxon>Hexapoda</taxon>
        <taxon>Insecta</taxon>
        <taxon>Pterygota</taxon>
        <taxon>Neoptera</taxon>
        <taxon>Endopterygota</taxon>
        <taxon>Lepidoptera</taxon>
        <taxon>Glossata</taxon>
        <taxon>Ditrysia</taxon>
        <taxon>Papilionoidea</taxon>
        <taxon>Papilionidae</taxon>
        <taxon>Papilioninae</taxon>
        <taxon>Papilio</taxon>
    </lineage>
</organism>
<dbReference type="EMBL" id="KQ458863">
    <property type="protein sequence ID" value="KPJ04738.1"/>
    <property type="molecule type" value="Genomic_DNA"/>
</dbReference>
<name>A0A0N0PA54_PAPXU</name>
<keyword evidence="3" id="KW-1185">Reference proteome</keyword>